<dbReference type="EMBL" id="JXJN01022278">
    <property type="status" value="NOT_ANNOTATED_CDS"/>
    <property type="molecule type" value="Genomic_DNA"/>
</dbReference>
<evidence type="ECO:0000313" key="2">
    <source>
        <dbReference type="EnsemblMetazoa" id="GPPI043592-PA"/>
    </source>
</evidence>
<reference evidence="2" key="2">
    <citation type="submission" date="2020-05" db="UniProtKB">
        <authorList>
            <consortium name="EnsemblMetazoa"/>
        </authorList>
    </citation>
    <scope>IDENTIFICATION</scope>
    <source>
        <strain evidence="2">IAEA</strain>
    </source>
</reference>
<dbReference type="Proteomes" id="UP000092460">
    <property type="component" value="Unassembled WGS sequence"/>
</dbReference>
<evidence type="ECO:0000313" key="3">
    <source>
        <dbReference type="Proteomes" id="UP000092460"/>
    </source>
</evidence>
<protein>
    <submittedName>
        <fullName evidence="2">Uncharacterized protein</fullName>
    </submittedName>
</protein>
<keyword evidence="1" id="KW-0812">Transmembrane</keyword>
<keyword evidence="1" id="KW-1133">Transmembrane helix</keyword>
<keyword evidence="3" id="KW-1185">Reference proteome</keyword>
<reference evidence="3" key="1">
    <citation type="submission" date="2015-01" db="EMBL/GenBank/DDBJ databases">
        <authorList>
            <person name="Aksoy S."/>
            <person name="Warren W."/>
            <person name="Wilson R.K."/>
        </authorList>
    </citation>
    <scope>NUCLEOTIDE SEQUENCE [LARGE SCALE GENOMIC DNA]</scope>
    <source>
        <strain evidence="3">IAEA</strain>
    </source>
</reference>
<keyword evidence="1" id="KW-0472">Membrane</keyword>
<accession>A0A1B0BXN1</accession>
<proteinExistence type="predicted"/>
<name>A0A1B0BXN1_9MUSC</name>
<evidence type="ECO:0000256" key="1">
    <source>
        <dbReference type="SAM" id="Phobius"/>
    </source>
</evidence>
<organism evidence="2 3">
    <name type="scientific">Glossina palpalis gambiensis</name>
    <dbReference type="NCBI Taxonomy" id="67801"/>
    <lineage>
        <taxon>Eukaryota</taxon>
        <taxon>Metazoa</taxon>
        <taxon>Ecdysozoa</taxon>
        <taxon>Arthropoda</taxon>
        <taxon>Hexapoda</taxon>
        <taxon>Insecta</taxon>
        <taxon>Pterygota</taxon>
        <taxon>Neoptera</taxon>
        <taxon>Endopterygota</taxon>
        <taxon>Diptera</taxon>
        <taxon>Brachycera</taxon>
        <taxon>Muscomorpha</taxon>
        <taxon>Hippoboscoidea</taxon>
        <taxon>Glossinidae</taxon>
        <taxon>Glossina</taxon>
    </lineage>
</organism>
<feature type="transmembrane region" description="Helical" evidence="1">
    <location>
        <begin position="6"/>
        <end position="26"/>
    </location>
</feature>
<sequence length="85" mass="9847">MQEVLLTHFISMIGYMAIQEMIFLDIDVYNNMKYRQELTECTQKKSKSPFTNCNENRLKTTKLNMPVTESLKRLTSAAAEPQPEA</sequence>
<dbReference type="EnsemblMetazoa" id="GPPI043592-RA">
    <property type="protein sequence ID" value="GPPI043592-PA"/>
    <property type="gene ID" value="GPPI043592"/>
</dbReference>
<dbReference type="VEuPathDB" id="VectorBase:GPPI043592"/>
<dbReference type="STRING" id="67801.A0A1B0BXN1"/>
<dbReference type="AlphaFoldDB" id="A0A1B0BXN1"/>